<evidence type="ECO:0000259" key="1">
    <source>
        <dbReference type="Pfam" id="PF00154"/>
    </source>
</evidence>
<dbReference type="RefSeq" id="WP_136972107.1">
    <property type="nucleotide sequence ID" value="NZ_JARZHI010000050.1"/>
</dbReference>
<feature type="domain" description="RecA-like N-terminal" evidence="1">
    <location>
        <begin position="39"/>
        <end position="157"/>
    </location>
</feature>
<dbReference type="Gene3D" id="3.40.50.300">
    <property type="entry name" value="P-loop containing nucleotide triphosphate hydrolases"/>
    <property type="match status" value="1"/>
</dbReference>
<comment type="caution">
    <text evidence="2">The sequence shown here is derived from an EMBL/GenBank/DDBJ whole genome shotgun (WGS) entry which is preliminary data.</text>
</comment>
<protein>
    <submittedName>
        <fullName evidence="2">Recombinase A</fullName>
    </submittedName>
</protein>
<accession>A0ABT6P2Z5</accession>
<evidence type="ECO:0000313" key="3">
    <source>
        <dbReference type="Proteomes" id="UP001160301"/>
    </source>
</evidence>
<organism evidence="2 3">
    <name type="scientific">Polyangium sorediatum</name>
    <dbReference type="NCBI Taxonomy" id="889274"/>
    <lineage>
        <taxon>Bacteria</taxon>
        <taxon>Pseudomonadati</taxon>
        <taxon>Myxococcota</taxon>
        <taxon>Polyangia</taxon>
        <taxon>Polyangiales</taxon>
        <taxon>Polyangiaceae</taxon>
        <taxon>Polyangium</taxon>
    </lineage>
</organism>
<dbReference type="SUPFAM" id="SSF52540">
    <property type="entry name" value="P-loop containing nucleoside triphosphate hydrolases"/>
    <property type="match status" value="1"/>
</dbReference>
<dbReference type="Proteomes" id="UP001160301">
    <property type="component" value="Unassembled WGS sequence"/>
</dbReference>
<dbReference type="InterPro" id="IPR049428">
    <property type="entry name" value="RecA-like_N"/>
</dbReference>
<dbReference type="EMBL" id="JARZHI010000050">
    <property type="protein sequence ID" value="MDI1434980.1"/>
    <property type="molecule type" value="Genomic_DNA"/>
</dbReference>
<keyword evidence="3" id="KW-1185">Reference proteome</keyword>
<dbReference type="Pfam" id="PF00154">
    <property type="entry name" value="RecA_N"/>
    <property type="match status" value="1"/>
</dbReference>
<name>A0ABT6P2Z5_9BACT</name>
<gene>
    <name evidence="2" type="ORF">QHF89_36090</name>
</gene>
<dbReference type="InterPro" id="IPR027417">
    <property type="entry name" value="P-loop_NTPase"/>
</dbReference>
<evidence type="ECO:0000313" key="2">
    <source>
        <dbReference type="EMBL" id="MDI1434980.1"/>
    </source>
</evidence>
<sequence>MHRAAAATVLATDADARHKELFQSALVRPAIEGLSGRAKALPLGLHTVDASLPEGGLPRGAVVELAAPQGLARSTTLALSLCASAQAEARLRGESDTRGAWCAWLDPTQTLFAPALARAGVDPDRLLVVRPDLDDLARVAVRVAGCHAFSVVVVDTAGVPGCRGETRLDRWVTIVRRLALAVEGSDTTVLLLTDAAASRAMPLPAAMRIELERLGEDRLGLRVAKDRRGRVTGAQSIELGKSA</sequence>
<reference evidence="2 3" key="1">
    <citation type="submission" date="2023-04" db="EMBL/GenBank/DDBJ databases">
        <title>The genome sequence of Polyangium sorediatum DSM14670.</title>
        <authorList>
            <person name="Zhang X."/>
        </authorList>
    </citation>
    <scope>NUCLEOTIDE SEQUENCE [LARGE SCALE GENOMIC DNA]</scope>
    <source>
        <strain evidence="2 3">DSM 14670</strain>
    </source>
</reference>
<proteinExistence type="predicted"/>